<keyword evidence="11" id="KW-1185">Reference proteome</keyword>
<keyword evidence="4 8" id="KW-0831">Ubiquinone biosynthesis</keyword>
<dbReference type="GO" id="GO:0008289">
    <property type="term" value="F:lipid binding"/>
    <property type="evidence" value="ECO:0007669"/>
    <property type="project" value="UniProtKB-UniRule"/>
</dbReference>
<proteinExistence type="inferred from homology"/>
<evidence type="ECO:0000256" key="6">
    <source>
        <dbReference type="ARBA" id="ARBA00023121"/>
    </source>
</evidence>
<dbReference type="EMBL" id="BQMJ01000073">
    <property type="protein sequence ID" value="GJQ15720.1"/>
    <property type="molecule type" value="Genomic_DNA"/>
</dbReference>
<dbReference type="Pfam" id="PF08511">
    <property type="entry name" value="COQ9"/>
    <property type="match status" value="1"/>
</dbReference>
<evidence type="ECO:0000259" key="9">
    <source>
        <dbReference type="Pfam" id="PF08511"/>
    </source>
</evidence>
<dbReference type="GO" id="GO:0006744">
    <property type="term" value="P:ubiquinone biosynthetic process"/>
    <property type="evidence" value="ECO:0007669"/>
    <property type="project" value="UniProtKB-UniRule"/>
</dbReference>
<evidence type="ECO:0000256" key="3">
    <source>
        <dbReference type="ARBA" id="ARBA00010766"/>
    </source>
</evidence>
<feature type="domain" description="COQ9 C-terminal" evidence="9">
    <location>
        <begin position="112"/>
        <end position="177"/>
    </location>
</feature>
<keyword evidence="7 8" id="KW-0496">Mitochondrion</keyword>
<name>A0A9C7Q4R6_9RHOD</name>
<evidence type="ECO:0000256" key="1">
    <source>
        <dbReference type="ARBA" id="ARBA00004173"/>
    </source>
</evidence>
<comment type="similarity">
    <text evidence="3 8">Belongs to the COQ9 family.</text>
</comment>
<dbReference type="GO" id="GO:0005743">
    <property type="term" value="C:mitochondrial inner membrane"/>
    <property type="evidence" value="ECO:0007669"/>
    <property type="project" value="TreeGrafter"/>
</dbReference>
<evidence type="ECO:0000256" key="4">
    <source>
        <dbReference type="ARBA" id="ARBA00022688"/>
    </source>
</evidence>
<evidence type="ECO:0000313" key="11">
    <source>
        <dbReference type="Proteomes" id="UP001061958"/>
    </source>
</evidence>
<organism evidence="10 11">
    <name type="scientific">Galdieria partita</name>
    <dbReference type="NCBI Taxonomy" id="83374"/>
    <lineage>
        <taxon>Eukaryota</taxon>
        <taxon>Rhodophyta</taxon>
        <taxon>Bangiophyceae</taxon>
        <taxon>Galdieriales</taxon>
        <taxon>Galdieriaceae</taxon>
        <taxon>Galdieria</taxon>
    </lineage>
</organism>
<evidence type="ECO:0000313" key="10">
    <source>
        <dbReference type="EMBL" id="GJQ15720.1"/>
    </source>
</evidence>
<comment type="subcellular location">
    <subcellularLocation>
        <location evidence="1 8">Mitochondrion</location>
    </subcellularLocation>
</comment>
<gene>
    <name evidence="10" type="ORF">GpartN1_g7511.t1</name>
</gene>
<dbReference type="OrthoDB" id="619536at2759"/>
<comment type="caution">
    <text evidence="10">The sequence shown here is derived from an EMBL/GenBank/DDBJ whole genome shotgun (WGS) entry which is preliminary data.</text>
</comment>
<dbReference type="Proteomes" id="UP001061958">
    <property type="component" value="Unassembled WGS sequence"/>
</dbReference>
<reference evidence="10" key="1">
    <citation type="journal article" date="2022" name="Proc. Natl. Acad. Sci. U.S.A.">
        <title>Life cycle and functional genomics of the unicellular red alga Galdieria for elucidating algal and plant evolution and industrial use.</title>
        <authorList>
            <person name="Hirooka S."/>
            <person name="Itabashi T."/>
            <person name="Ichinose T.M."/>
            <person name="Onuma R."/>
            <person name="Fujiwara T."/>
            <person name="Yamashita S."/>
            <person name="Jong L.W."/>
            <person name="Tomita R."/>
            <person name="Iwane A.H."/>
            <person name="Miyagishima S.Y."/>
        </authorList>
    </citation>
    <scope>NUCLEOTIDE SEQUENCE</scope>
    <source>
        <strain evidence="10">NBRC 102759</strain>
    </source>
</reference>
<sequence length="214" mass="24290">MHPKKLQLLQKSLEYVPAYGFTKDSVKKAVEDLGLSQAATGLLERGLIELVQFHHTDADREAASYAHEIASEDLENKDVVIATLQKRFQLSESFQPHWSRAVALEHLPQNWPDATRRLMYFVGEILHATKDKSTSGSWYTKRFALATIYRTSELYWVSDSSDGQKMTNSFIGELVNSWNKTDSTLSLLDAKANEIWNAGFRTAESLLRSMRSGF</sequence>
<comment type="function">
    <text evidence="8">Membrane-associated protein that warps the membrane surface to access and bind aromatic isoprenes with high specificity, including ubiquinone (CoQ) isoprene intermediates and presents them directly to Coq7, therefore facilitating the Coq7-mediated hydroxylase step. Participates in the biosynthesis of coenzyme Q, also named ubiquinone, an essential lipid-soluble electron transporter for aerobic cellular respiration.</text>
</comment>
<dbReference type="AlphaFoldDB" id="A0A9C7Q4R6"/>
<dbReference type="InterPro" id="IPR013718">
    <property type="entry name" value="COQ9_C"/>
</dbReference>
<dbReference type="Gene3D" id="1.10.357.10">
    <property type="entry name" value="Tetracycline Repressor, domain 2"/>
    <property type="match status" value="1"/>
</dbReference>
<evidence type="ECO:0000256" key="7">
    <source>
        <dbReference type="ARBA" id="ARBA00023128"/>
    </source>
</evidence>
<evidence type="ECO:0000256" key="5">
    <source>
        <dbReference type="ARBA" id="ARBA00022946"/>
    </source>
</evidence>
<comment type="pathway">
    <text evidence="2 8">Cofactor biosynthesis; ubiquinone biosynthesis.</text>
</comment>
<dbReference type="InterPro" id="IPR012762">
    <property type="entry name" value="Ubiq_biosynth_COQ9"/>
</dbReference>
<dbReference type="PANTHER" id="PTHR21427:SF19">
    <property type="entry name" value="UBIQUINONE BIOSYNTHESIS PROTEIN COQ9, MITOCHONDRIAL"/>
    <property type="match status" value="1"/>
</dbReference>
<protein>
    <recommendedName>
        <fullName evidence="8">Ubiquinone biosynthesis protein</fullName>
    </recommendedName>
</protein>
<accession>A0A9C7Q4R6</accession>
<keyword evidence="5" id="KW-0809">Transit peptide</keyword>
<dbReference type="PANTHER" id="PTHR21427">
    <property type="entry name" value="UBIQUINONE BIOSYNTHESIS PROTEIN COQ9, MITOCHONDRIAL"/>
    <property type="match status" value="1"/>
</dbReference>
<evidence type="ECO:0000256" key="2">
    <source>
        <dbReference type="ARBA" id="ARBA00004749"/>
    </source>
</evidence>
<evidence type="ECO:0000256" key="8">
    <source>
        <dbReference type="RuleBase" id="RU366063"/>
    </source>
</evidence>
<dbReference type="NCBIfam" id="TIGR02396">
    <property type="entry name" value="diverge_rpsU"/>
    <property type="match status" value="1"/>
</dbReference>
<reference evidence="10" key="2">
    <citation type="submission" date="2022-01" db="EMBL/GenBank/DDBJ databases">
        <authorList>
            <person name="Hirooka S."/>
            <person name="Miyagishima S.Y."/>
        </authorList>
    </citation>
    <scope>NUCLEOTIDE SEQUENCE</scope>
    <source>
        <strain evidence="10">NBRC 102759</strain>
    </source>
</reference>
<keyword evidence="6 8" id="KW-0446">Lipid-binding</keyword>